<dbReference type="Proteomes" id="UP000225947">
    <property type="component" value="Segment"/>
</dbReference>
<evidence type="ECO:0000313" key="2">
    <source>
        <dbReference type="Proteomes" id="UP000225947"/>
    </source>
</evidence>
<proteinExistence type="predicted"/>
<name>A0A172Q053_9CAUD</name>
<gene>
    <name evidence="1" type="ORF">ME3_75</name>
</gene>
<sequence length="779" mass="89789">MIIDTVVNSLQTTSKVAGSKMTINVTGSSFGFILENLYTNPHKAIVRELVCNAVDAHQAVGNTNPYYIQAPSKFDPTFILRDFGPGLNGEEIDRYLNTLYESSKGETNDQIGGFGLGSKSPFALVPSFFLTSYKDGIEYKCFWYRDEEGIPVLKIQSTSETSEPNGLKYTISFAEKDVDLITSACKTELFNFSLLPKFLSDINDVSTEYDIWEDYKLKKLEEEKEYTIYSSANALLFSDSQRYFYRSPIISIGGVIYRITERDCAALYHKKISHFINDNSTLIINIPIGKLKLPSTREHVLETTENTEVIKHYIDIAFDVLSGKMQEKYQEMFEEDFKTSPLALNIHNFYKFCMTHGYNPKSIHEVLYNNVDVPDLDALGFLATESFEGHSLSKPLTTYTSIYHIFSLCYVFNKDPNSLKRDRVESLFHIQDVSLSNYKVIPRQSQFQPSWYANNTKTLFIYADSKVPSSWLYGIKDIEQYKAIKVLRPNSFLFCGWKNRIEEGFNLLSLVASACNLDVIRASEITRPENHKTVTASSTTTQAFSYYKYSPISAYSELKKIFKQVDSNGKFIPFGLDYIEETEEVFYRLKTEYPYPPQHVKCYMQHYKYENVYVIEDSKEEEFLNILKASQVVKKVYKVNESLELDLKPLFTNEMKFLTALQYVWNSCSLNVTLFKLLATNMFNSHPYLEKEVFENLLSNVKHSVETSRHIHKSFMFSWMQATDLKIMIFRLEDLSPYLDQSLIDSAYSTLDETTVQAFLDTCLPPALKDYINISIKEK</sequence>
<dbReference type="EMBL" id="KU935715">
    <property type="protein sequence ID" value="AND75236.1"/>
    <property type="molecule type" value="Genomic_DNA"/>
</dbReference>
<evidence type="ECO:0000313" key="1">
    <source>
        <dbReference type="EMBL" id="AND75236.1"/>
    </source>
</evidence>
<dbReference type="InterPro" id="IPR036890">
    <property type="entry name" value="HATPase_C_sf"/>
</dbReference>
<dbReference type="Gene3D" id="3.30.565.10">
    <property type="entry name" value="Histidine kinase-like ATPase, C-terminal domain"/>
    <property type="match status" value="1"/>
</dbReference>
<protein>
    <submittedName>
        <fullName evidence="1">RIIA protein</fullName>
    </submittedName>
</protein>
<reference evidence="2" key="1">
    <citation type="submission" date="2016-03" db="EMBL/GenBank/DDBJ databases">
        <title>Characterization of Acinetobacter baumannii phage vB_AbaM_ME3.</title>
        <authorList>
            <person name="Buttimer C.T.H."/>
            <person name="Elbreki M."/>
            <person name="Coffey A."/>
        </authorList>
    </citation>
    <scope>NUCLEOTIDE SEQUENCE [LARGE SCALE GENOMIC DNA]</scope>
</reference>
<organism evidence="1 2">
    <name type="scientific">Acinetobacter phage vB_AbaM_ME3</name>
    <dbReference type="NCBI Taxonomy" id="1837876"/>
    <lineage>
        <taxon>Viruses</taxon>
        <taxon>Duplodnaviria</taxon>
        <taxon>Heunggongvirae</taxon>
        <taxon>Uroviricota</taxon>
        <taxon>Caudoviricetes</taxon>
        <taxon>Metrivirus</taxon>
        <taxon>Metrivirus ME3</taxon>
    </lineage>
</organism>
<keyword evidence="2" id="KW-1185">Reference proteome</keyword>
<accession>A0A172Q053</accession>
<dbReference type="OrthoDB" id="288at10239"/>
<dbReference type="SUPFAM" id="SSF55874">
    <property type="entry name" value="ATPase domain of HSP90 chaperone/DNA topoisomerase II/histidine kinase"/>
    <property type="match status" value="1"/>
</dbReference>